<gene>
    <name evidence="1" type="ORF">KIPB_011904</name>
</gene>
<sequence>EFKTDNPDRGTWNYFSLFQAAYGLLGKYIQEATHSPVEDATVSMQIYREWVMTGSTQKARTKLTKMRNERLFPRRPANPLHIDGVCGAKYRPEKCICGQKTALDNE</sequence>
<protein>
    <submittedName>
        <fullName evidence="1">Uncharacterized protein</fullName>
    </submittedName>
</protein>
<dbReference type="AlphaFoldDB" id="A0A9K3D767"/>
<dbReference type="Proteomes" id="UP000265618">
    <property type="component" value="Unassembled WGS sequence"/>
</dbReference>
<accession>A0A9K3D767</accession>
<proteinExistence type="predicted"/>
<feature type="non-terminal residue" evidence="1">
    <location>
        <position position="106"/>
    </location>
</feature>
<organism evidence="1 2">
    <name type="scientific">Kipferlia bialata</name>
    <dbReference type="NCBI Taxonomy" id="797122"/>
    <lineage>
        <taxon>Eukaryota</taxon>
        <taxon>Metamonada</taxon>
        <taxon>Carpediemonas-like organisms</taxon>
        <taxon>Kipferlia</taxon>
    </lineage>
</organism>
<evidence type="ECO:0000313" key="1">
    <source>
        <dbReference type="EMBL" id="GIQ89437.1"/>
    </source>
</evidence>
<dbReference type="EMBL" id="BDIP01005041">
    <property type="protein sequence ID" value="GIQ89437.1"/>
    <property type="molecule type" value="Genomic_DNA"/>
</dbReference>
<comment type="caution">
    <text evidence="1">The sequence shown here is derived from an EMBL/GenBank/DDBJ whole genome shotgun (WGS) entry which is preliminary data.</text>
</comment>
<keyword evidence="2" id="KW-1185">Reference proteome</keyword>
<evidence type="ECO:0000313" key="2">
    <source>
        <dbReference type="Proteomes" id="UP000265618"/>
    </source>
</evidence>
<name>A0A9K3D767_9EUKA</name>
<reference evidence="1 2" key="1">
    <citation type="journal article" date="2018" name="PLoS ONE">
        <title>The draft genome of Kipferlia bialata reveals reductive genome evolution in fornicate parasites.</title>
        <authorList>
            <person name="Tanifuji G."/>
            <person name="Takabayashi S."/>
            <person name="Kume K."/>
            <person name="Takagi M."/>
            <person name="Nakayama T."/>
            <person name="Kamikawa R."/>
            <person name="Inagaki Y."/>
            <person name="Hashimoto T."/>
        </authorList>
    </citation>
    <scope>NUCLEOTIDE SEQUENCE [LARGE SCALE GENOMIC DNA]</scope>
    <source>
        <strain evidence="1">NY0173</strain>
    </source>
</reference>